<reference evidence="2 3" key="1">
    <citation type="journal article" date="2015" name="Nature">
        <title>rRNA introns, odd ribosomes, and small enigmatic genomes across a large radiation of phyla.</title>
        <authorList>
            <person name="Brown C.T."/>
            <person name="Hug L.A."/>
            <person name="Thomas B.C."/>
            <person name="Sharon I."/>
            <person name="Castelle C.J."/>
            <person name="Singh A."/>
            <person name="Wilkins M.J."/>
            <person name="Williams K.H."/>
            <person name="Banfield J.F."/>
        </authorList>
    </citation>
    <scope>NUCLEOTIDE SEQUENCE [LARGE SCALE GENOMIC DNA]</scope>
</reference>
<evidence type="ECO:0000256" key="1">
    <source>
        <dbReference type="SAM" id="Phobius"/>
    </source>
</evidence>
<feature type="transmembrane region" description="Helical" evidence="1">
    <location>
        <begin position="37"/>
        <end position="54"/>
    </location>
</feature>
<keyword evidence="1" id="KW-1133">Transmembrane helix</keyword>
<dbReference type="AlphaFoldDB" id="A0A0G0BH75"/>
<keyword evidence="1" id="KW-0812">Transmembrane</keyword>
<gene>
    <name evidence="2" type="ORF">UR19_C0003G0228</name>
</gene>
<proteinExistence type="predicted"/>
<keyword evidence="1" id="KW-0472">Membrane</keyword>
<name>A0A0G0BH75_9BACT</name>
<organism evidence="2 3">
    <name type="scientific">Candidatus Nomurabacteria bacterium GW2011_GWF1_31_48</name>
    <dbReference type="NCBI Taxonomy" id="1618767"/>
    <lineage>
        <taxon>Bacteria</taxon>
        <taxon>Candidatus Nomuraibacteriota</taxon>
    </lineage>
</organism>
<accession>A0A0G0BH75</accession>
<dbReference type="EMBL" id="LBOG01000003">
    <property type="protein sequence ID" value="KKP30392.1"/>
    <property type="molecule type" value="Genomic_DNA"/>
</dbReference>
<evidence type="ECO:0000313" key="3">
    <source>
        <dbReference type="Proteomes" id="UP000034934"/>
    </source>
</evidence>
<protein>
    <submittedName>
        <fullName evidence="2">Uncharacterized protein</fullName>
    </submittedName>
</protein>
<comment type="caution">
    <text evidence="2">The sequence shown here is derived from an EMBL/GenBank/DDBJ whole genome shotgun (WGS) entry which is preliminary data.</text>
</comment>
<dbReference type="Proteomes" id="UP000034934">
    <property type="component" value="Unassembled WGS sequence"/>
</dbReference>
<sequence>MKRMFVFVVAVLFLVVMPLKAQYVKTGEILSLDYLWALLNIVFFSIFMVGYIYYKKNPTEWRPVVIGGLKNKEDTLIIFSQQSKDKEFSLVLGSQRRVRISGFWNTQHPGILVSILHHYDQEKAWVARFRGSDGLEEERYILQSCGNSVLRAWHILSIGASVLEGWNEKTDYVNFKVCYN</sequence>
<evidence type="ECO:0000313" key="2">
    <source>
        <dbReference type="EMBL" id="KKP30392.1"/>
    </source>
</evidence>